<evidence type="ECO:0000313" key="1">
    <source>
        <dbReference type="EMBL" id="PRQ00484.1"/>
    </source>
</evidence>
<dbReference type="Proteomes" id="UP000238823">
    <property type="component" value="Unassembled WGS sequence"/>
</dbReference>
<evidence type="ECO:0000313" key="2">
    <source>
        <dbReference type="Proteomes" id="UP000238823"/>
    </source>
</evidence>
<dbReference type="RefSeq" id="WP_146158287.1">
    <property type="nucleotide sequence ID" value="NZ_PVNL01000118.1"/>
</dbReference>
<gene>
    <name evidence="1" type="ORF">ENSA7_59780</name>
</gene>
<name>A0A2S9Y5W4_9BACT</name>
<dbReference type="EMBL" id="PVNL01000118">
    <property type="protein sequence ID" value="PRQ00484.1"/>
    <property type="molecule type" value="Genomic_DNA"/>
</dbReference>
<sequence length="159" mass="17501">MPSKIEVTQTEWSGPPEELVDGTCGYTRKLAALTTIESDGGEACYSFSGVLRYSVGPDDRALEISTYDIRGVRIDGLDFGVIEYSNREPLRVDVGDDRRFTIRANVCWRDRQNPDGTLALVMRGNLLENHAIAYLSSTISGNLEVGGTGNLHMTTPAQW</sequence>
<dbReference type="AlphaFoldDB" id="A0A2S9Y5W4"/>
<comment type="caution">
    <text evidence="1">The sequence shown here is derived from an EMBL/GenBank/DDBJ whole genome shotgun (WGS) entry which is preliminary data.</text>
</comment>
<organism evidence="1 2">
    <name type="scientific">Enhygromyxa salina</name>
    <dbReference type="NCBI Taxonomy" id="215803"/>
    <lineage>
        <taxon>Bacteria</taxon>
        <taxon>Pseudomonadati</taxon>
        <taxon>Myxococcota</taxon>
        <taxon>Polyangia</taxon>
        <taxon>Nannocystales</taxon>
        <taxon>Nannocystaceae</taxon>
        <taxon>Enhygromyxa</taxon>
    </lineage>
</organism>
<reference evidence="1 2" key="1">
    <citation type="submission" date="2018-03" db="EMBL/GenBank/DDBJ databases">
        <title>Draft Genome Sequences of the Obligatory Marine Myxobacteria Enhygromyxa salina SWB007.</title>
        <authorList>
            <person name="Poehlein A."/>
            <person name="Moghaddam J.A."/>
            <person name="Harms H."/>
            <person name="Alanjari M."/>
            <person name="Koenig G.M."/>
            <person name="Daniel R."/>
            <person name="Schaeberle T.F."/>
        </authorList>
    </citation>
    <scope>NUCLEOTIDE SEQUENCE [LARGE SCALE GENOMIC DNA]</scope>
    <source>
        <strain evidence="1 2">SWB007</strain>
    </source>
</reference>
<protein>
    <submittedName>
        <fullName evidence="1">Uncharacterized protein</fullName>
    </submittedName>
</protein>
<proteinExistence type="predicted"/>
<accession>A0A2S9Y5W4</accession>